<keyword evidence="2" id="KW-0378">Hydrolase</keyword>
<evidence type="ECO:0000313" key="2">
    <source>
        <dbReference type="EMBL" id="VCU07931.1"/>
    </source>
</evidence>
<accession>A0A447CRW2</accession>
<protein>
    <submittedName>
        <fullName evidence="2">Futalosine hydrolase</fullName>
    </submittedName>
</protein>
<dbReference type="GO" id="GO:0019284">
    <property type="term" value="P:L-methionine salvage from S-adenosylmethionine"/>
    <property type="evidence" value="ECO:0007669"/>
    <property type="project" value="TreeGrafter"/>
</dbReference>
<dbReference type="Pfam" id="PF01048">
    <property type="entry name" value="PNP_UDP_1"/>
    <property type="match status" value="1"/>
</dbReference>
<dbReference type="CDD" id="cd17768">
    <property type="entry name" value="adenosylhopane_nucleosidase_HpnG-like"/>
    <property type="match status" value="1"/>
</dbReference>
<dbReference type="PANTHER" id="PTHR46832:SF1">
    <property type="entry name" value="5'-METHYLTHIOADENOSINE_S-ADENOSYLHOMOCYSTEINE NUCLEOSIDASE"/>
    <property type="match status" value="1"/>
</dbReference>
<comment type="caution">
    <text evidence="2">The sequence shown here is derived from an EMBL/GenBank/DDBJ whole genome shotgun (WGS) entry which is preliminary data.</text>
</comment>
<dbReference type="OrthoDB" id="7357315at2"/>
<evidence type="ECO:0000259" key="1">
    <source>
        <dbReference type="Pfam" id="PF01048"/>
    </source>
</evidence>
<keyword evidence="3" id="KW-1185">Reference proteome</keyword>
<reference evidence="3" key="1">
    <citation type="submission" date="2018-10" db="EMBL/GenBank/DDBJ databases">
        <authorList>
            <person name="Peiro R."/>
            <person name="Begona"/>
            <person name="Cbmso G."/>
            <person name="Lopez M."/>
            <person name="Gonzalez S."/>
            <person name="Sacristan E."/>
            <person name="Castillo E."/>
        </authorList>
    </citation>
    <scope>NUCLEOTIDE SEQUENCE [LARGE SCALE GENOMIC DNA]</scope>
</reference>
<dbReference type="GO" id="GO:0009116">
    <property type="term" value="P:nucleoside metabolic process"/>
    <property type="evidence" value="ECO:0007669"/>
    <property type="project" value="InterPro"/>
</dbReference>
<dbReference type="EMBL" id="UWOC01000088">
    <property type="protein sequence ID" value="VCU07931.1"/>
    <property type="molecule type" value="Genomic_DNA"/>
</dbReference>
<dbReference type="InterPro" id="IPR017831">
    <property type="entry name" value="Hopanoid-assoc_phosphoryl_HpnG"/>
</dbReference>
<dbReference type="RefSeq" id="WP_129608095.1">
    <property type="nucleotide sequence ID" value="NZ_UWOC01000088.1"/>
</dbReference>
<organism evidence="2 3">
    <name type="scientific">Rhodoplanes serenus</name>
    <dbReference type="NCBI Taxonomy" id="200615"/>
    <lineage>
        <taxon>Bacteria</taxon>
        <taxon>Pseudomonadati</taxon>
        <taxon>Pseudomonadota</taxon>
        <taxon>Alphaproteobacteria</taxon>
        <taxon>Hyphomicrobiales</taxon>
        <taxon>Nitrobacteraceae</taxon>
        <taxon>Rhodoplanes</taxon>
    </lineage>
</organism>
<dbReference type="PANTHER" id="PTHR46832">
    <property type="entry name" value="5'-METHYLTHIOADENOSINE/S-ADENOSYLHOMOCYSTEINE NUCLEOSIDASE"/>
    <property type="match status" value="1"/>
</dbReference>
<dbReference type="Gene3D" id="3.40.50.1580">
    <property type="entry name" value="Nucleoside phosphorylase domain"/>
    <property type="match status" value="1"/>
</dbReference>
<dbReference type="Proteomes" id="UP000289200">
    <property type="component" value="Unassembled WGS sequence"/>
</dbReference>
<proteinExistence type="predicted"/>
<dbReference type="InterPro" id="IPR035994">
    <property type="entry name" value="Nucleoside_phosphorylase_sf"/>
</dbReference>
<gene>
    <name evidence="2" type="primary">mqnB</name>
    <name evidence="2" type="ORF">RHODGE_RHODGE_01074</name>
</gene>
<dbReference type="GO" id="GO:0008782">
    <property type="term" value="F:adenosylhomocysteine nucleosidase activity"/>
    <property type="evidence" value="ECO:0007669"/>
    <property type="project" value="TreeGrafter"/>
</dbReference>
<dbReference type="AlphaFoldDB" id="A0A447CRW2"/>
<evidence type="ECO:0000313" key="3">
    <source>
        <dbReference type="Proteomes" id="UP000289200"/>
    </source>
</evidence>
<dbReference type="SUPFAM" id="SSF53167">
    <property type="entry name" value="Purine and uridine phosphorylases"/>
    <property type="match status" value="1"/>
</dbReference>
<dbReference type="NCBIfam" id="NF005476">
    <property type="entry name" value="PRK07077.1"/>
    <property type="match status" value="1"/>
</dbReference>
<dbReference type="GO" id="GO:0008930">
    <property type="term" value="F:methylthioadenosine nucleosidase activity"/>
    <property type="evidence" value="ECO:0007669"/>
    <property type="project" value="TreeGrafter"/>
</dbReference>
<feature type="domain" description="Nucleoside phosphorylase" evidence="1">
    <location>
        <begin position="39"/>
        <end position="175"/>
    </location>
</feature>
<name>A0A447CRW2_9BRAD</name>
<dbReference type="GO" id="GO:0005829">
    <property type="term" value="C:cytosol"/>
    <property type="evidence" value="ECO:0007669"/>
    <property type="project" value="TreeGrafter"/>
</dbReference>
<sequence>MRVADDVRRGPTERRWGWDLIVVVGLAFEARIVADAGMRVICSGDGRNLAAALARAVDEDCRGLLSFGVAGGLDPALAPGTCVVATNILSETTTYTTDPEWVRHLAGTIPGAVCGPIAGVAAPVADPAGKQALNQRTGALAVDMESHVVAAVGAAHGLPVAAIRVITDPAARALPKAALAAMRSNGTTDILAMLRQVMRQPRELPALVRTALDARAARATLVRGRQLLGPGLGLADLAARATASFGG</sequence>
<dbReference type="InterPro" id="IPR000845">
    <property type="entry name" value="Nucleoside_phosphorylase_d"/>
</dbReference>
<dbReference type="NCBIfam" id="TIGR03468">
    <property type="entry name" value="HpnG"/>
    <property type="match status" value="1"/>
</dbReference>